<dbReference type="InterPro" id="IPR004676">
    <property type="entry name" value="Cd-R_transporter"/>
</dbReference>
<feature type="transmembrane region" description="Helical" evidence="2">
    <location>
        <begin position="160"/>
        <end position="182"/>
    </location>
</feature>
<protein>
    <submittedName>
        <fullName evidence="3">Cadmium resistance transporter-domain-containing protein</fullName>
    </submittedName>
</protein>
<feature type="transmembrane region" description="Helical" evidence="2">
    <location>
        <begin position="52"/>
        <end position="74"/>
    </location>
</feature>
<proteinExistence type="predicted"/>
<comment type="caution">
    <text evidence="3">The sequence shown here is derived from an EMBL/GenBank/DDBJ whole genome shotgun (WGS) entry which is preliminary data.</text>
</comment>
<accession>A0AAJ0BMV5</accession>
<feature type="transmembrane region" description="Helical" evidence="2">
    <location>
        <begin position="241"/>
        <end position="262"/>
    </location>
</feature>
<evidence type="ECO:0000256" key="2">
    <source>
        <dbReference type="SAM" id="Phobius"/>
    </source>
</evidence>
<keyword evidence="2" id="KW-0812">Transmembrane</keyword>
<dbReference type="EMBL" id="MU839828">
    <property type="protein sequence ID" value="KAK1759964.1"/>
    <property type="molecule type" value="Genomic_DNA"/>
</dbReference>
<feature type="region of interest" description="Disordered" evidence="1">
    <location>
        <begin position="285"/>
        <end position="321"/>
    </location>
</feature>
<dbReference type="Proteomes" id="UP001239445">
    <property type="component" value="Unassembled WGS sequence"/>
</dbReference>
<feature type="compositionally biased region" description="Polar residues" evidence="1">
    <location>
        <begin position="297"/>
        <end position="306"/>
    </location>
</feature>
<evidence type="ECO:0000313" key="3">
    <source>
        <dbReference type="EMBL" id="KAK1759964.1"/>
    </source>
</evidence>
<keyword evidence="4" id="KW-1185">Reference proteome</keyword>
<dbReference type="AlphaFoldDB" id="A0AAJ0BMV5"/>
<keyword evidence="2" id="KW-1133">Transmembrane helix</keyword>
<reference evidence="3" key="1">
    <citation type="submission" date="2023-06" db="EMBL/GenBank/DDBJ databases">
        <title>Genome-scale phylogeny and comparative genomics of the fungal order Sordariales.</title>
        <authorList>
            <consortium name="Lawrence Berkeley National Laboratory"/>
            <person name="Hensen N."/>
            <person name="Bonometti L."/>
            <person name="Westerberg I."/>
            <person name="Brannstrom I.O."/>
            <person name="Guillou S."/>
            <person name="Cros-Aarteil S."/>
            <person name="Calhoun S."/>
            <person name="Haridas S."/>
            <person name="Kuo A."/>
            <person name="Mondo S."/>
            <person name="Pangilinan J."/>
            <person name="Riley R."/>
            <person name="Labutti K."/>
            <person name="Andreopoulos B."/>
            <person name="Lipzen A."/>
            <person name="Chen C."/>
            <person name="Yanf M."/>
            <person name="Daum C."/>
            <person name="Ng V."/>
            <person name="Clum A."/>
            <person name="Steindorff A."/>
            <person name="Ohm R."/>
            <person name="Martin F."/>
            <person name="Silar P."/>
            <person name="Natvig D."/>
            <person name="Lalanne C."/>
            <person name="Gautier V."/>
            <person name="Ament-Velasquez S.L."/>
            <person name="Kruys A."/>
            <person name="Hutchinson M.I."/>
            <person name="Powell A.J."/>
            <person name="Barry K."/>
            <person name="Miller A.N."/>
            <person name="Grigoriev I.V."/>
            <person name="Debuchy R."/>
            <person name="Gladieux P."/>
            <person name="Thoren M.H."/>
            <person name="Johannesson H."/>
        </authorList>
    </citation>
    <scope>NUCLEOTIDE SEQUENCE</scope>
    <source>
        <strain evidence="3">PSN4</strain>
    </source>
</reference>
<evidence type="ECO:0000256" key="1">
    <source>
        <dbReference type="SAM" id="MobiDB-lite"/>
    </source>
</evidence>
<name>A0AAJ0BMV5_9PEZI</name>
<feature type="compositionally biased region" description="Basic and acidic residues" evidence="1">
    <location>
        <begin position="285"/>
        <end position="296"/>
    </location>
</feature>
<sequence>MSSPEERHKWRLGQAIGEAALAFAVTNIDQLLVSANFFAESTINPHLTGAKVFFGLFLGFTGIISISLAGYVTSRFMAPEPLGFLGLVAISLGIWNALQEWLRRTSESNQRQEVPGMGTPAIARGAFNIVKVAGVTLVNGGDNVAAYVSLLSKAGEVIQVVVYVSVLYILFAIWSIAACLIIKEPHILRVAQEYSGRLIPLLYLGLGIYIVVDSDCYPWAVRRINESERIKEIFGKDNPGASMMTLITILVLAAAIGTMVEYTQILKARMERDSGGSLAAIPDADRAKVEVREPRLESSTGVTINSRVVDGQGTENESKQR</sequence>
<dbReference type="Pfam" id="PF03596">
    <property type="entry name" value="Cad"/>
    <property type="match status" value="1"/>
</dbReference>
<feature type="transmembrane region" description="Helical" evidence="2">
    <location>
        <begin position="194"/>
        <end position="212"/>
    </location>
</feature>
<evidence type="ECO:0000313" key="4">
    <source>
        <dbReference type="Proteomes" id="UP001239445"/>
    </source>
</evidence>
<gene>
    <name evidence="3" type="ORF">QBC47DRAFT_438320</name>
</gene>
<organism evidence="3 4">
    <name type="scientific">Echria macrotheca</name>
    <dbReference type="NCBI Taxonomy" id="438768"/>
    <lineage>
        <taxon>Eukaryota</taxon>
        <taxon>Fungi</taxon>
        <taxon>Dikarya</taxon>
        <taxon>Ascomycota</taxon>
        <taxon>Pezizomycotina</taxon>
        <taxon>Sordariomycetes</taxon>
        <taxon>Sordariomycetidae</taxon>
        <taxon>Sordariales</taxon>
        <taxon>Schizotheciaceae</taxon>
        <taxon>Echria</taxon>
    </lineage>
</organism>
<keyword evidence="2" id="KW-0472">Membrane</keyword>
<feature type="transmembrane region" description="Helical" evidence="2">
    <location>
        <begin position="81"/>
        <end position="98"/>
    </location>
</feature>